<sequence length="160" mass="17697">MFEVPVYKAEVDAGVADIVRASASLAHAAPVQGWNPGPAVRAARDLAVARLRSSQGLARAHLGDFDLHFLQTILATTGWNRNDDVFDPLEVWVARHTPSHKPFNYEHDCAHIIGHIISNWVMDDESQAVAEDTAADALPVKFHLATGGVLYKYWEKPELY</sequence>
<reference evidence="2" key="1">
    <citation type="submission" date="2019-08" db="EMBL/GenBank/DDBJ databases">
        <title>Limnoglobus roseus gen. nov., sp. nov., a novel freshwater planctomycete with a giant genome from the family Gemmataceae.</title>
        <authorList>
            <person name="Kulichevskaya I.S."/>
            <person name="Naumoff D.G."/>
            <person name="Miroshnikov K."/>
            <person name="Ivanova A."/>
            <person name="Philippov D.A."/>
            <person name="Hakobyan A."/>
            <person name="Rijpstra I.C."/>
            <person name="Sinninghe Damste J.S."/>
            <person name="Liesack W."/>
            <person name="Dedysh S.N."/>
        </authorList>
    </citation>
    <scope>NUCLEOTIDE SEQUENCE [LARGE SCALE GENOMIC DNA]</scope>
    <source>
        <strain evidence="2">PX52</strain>
    </source>
</reference>
<dbReference type="EMBL" id="CP042425">
    <property type="protein sequence ID" value="QEL19559.1"/>
    <property type="molecule type" value="Genomic_DNA"/>
</dbReference>
<dbReference type="RefSeq" id="WP_168219345.1">
    <property type="nucleotide sequence ID" value="NZ_CP042425.1"/>
</dbReference>
<dbReference type="KEGG" id="lrs:PX52LOC_06635"/>
<dbReference type="Proteomes" id="UP000324974">
    <property type="component" value="Chromosome"/>
</dbReference>
<evidence type="ECO:0000313" key="1">
    <source>
        <dbReference type="EMBL" id="QEL19559.1"/>
    </source>
</evidence>
<accession>A0A5C1AJB9</accession>
<gene>
    <name evidence="1" type="ORF">PX52LOC_06635</name>
</gene>
<dbReference type="AlphaFoldDB" id="A0A5C1AJB9"/>
<organism evidence="1 2">
    <name type="scientific">Limnoglobus roseus</name>
    <dbReference type="NCBI Taxonomy" id="2598579"/>
    <lineage>
        <taxon>Bacteria</taxon>
        <taxon>Pseudomonadati</taxon>
        <taxon>Planctomycetota</taxon>
        <taxon>Planctomycetia</taxon>
        <taxon>Gemmatales</taxon>
        <taxon>Gemmataceae</taxon>
        <taxon>Limnoglobus</taxon>
    </lineage>
</organism>
<proteinExistence type="predicted"/>
<keyword evidence="2" id="KW-1185">Reference proteome</keyword>
<evidence type="ECO:0000313" key="2">
    <source>
        <dbReference type="Proteomes" id="UP000324974"/>
    </source>
</evidence>
<name>A0A5C1AJB9_9BACT</name>
<protein>
    <submittedName>
        <fullName evidence="1">Uncharacterized protein</fullName>
    </submittedName>
</protein>